<protein>
    <submittedName>
        <fullName evidence="1">Uncharacterized protein</fullName>
    </submittedName>
</protein>
<evidence type="ECO:0000313" key="1">
    <source>
        <dbReference type="EMBL" id="KAH9372111.1"/>
    </source>
</evidence>
<dbReference type="VEuPathDB" id="VectorBase:HLOH_063554"/>
<proteinExistence type="predicted"/>
<sequence>MKLAAELGVAVNGMNGLSPLINLKNFDIVRGQAVDYMHCVLLGVTRQLVLLLQSTSWTGAS</sequence>
<name>A0A9J6GB49_HAELO</name>
<accession>A0A9J6GB49</accession>
<gene>
    <name evidence="1" type="ORF">HPB48_017360</name>
</gene>
<dbReference type="Proteomes" id="UP000821853">
    <property type="component" value="Chromosome 3"/>
</dbReference>
<dbReference type="EMBL" id="JABSTR010000005">
    <property type="protein sequence ID" value="KAH9372111.1"/>
    <property type="molecule type" value="Genomic_DNA"/>
</dbReference>
<reference evidence="1 2" key="1">
    <citation type="journal article" date="2020" name="Cell">
        <title>Large-Scale Comparative Analyses of Tick Genomes Elucidate Their Genetic Diversity and Vector Capacities.</title>
        <authorList>
            <consortium name="Tick Genome and Microbiome Consortium (TIGMIC)"/>
            <person name="Jia N."/>
            <person name="Wang J."/>
            <person name="Shi W."/>
            <person name="Du L."/>
            <person name="Sun Y."/>
            <person name="Zhan W."/>
            <person name="Jiang J.F."/>
            <person name="Wang Q."/>
            <person name="Zhang B."/>
            <person name="Ji P."/>
            <person name="Bell-Sakyi L."/>
            <person name="Cui X.M."/>
            <person name="Yuan T.T."/>
            <person name="Jiang B.G."/>
            <person name="Yang W.F."/>
            <person name="Lam T.T."/>
            <person name="Chang Q.C."/>
            <person name="Ding S.J."/>
            <person name="Wang X.J."/>
            <person name="Zhu J.G."/>
            <person name="Ruan X.D."/>
            <person name="Zhao L."/>
            <person name="Wei J.T."/>
            <person name="Ye R.Z."/>
            <person name="Que T.C."/>
            <person name="Du C.H."/>
            <person name="Zhou Y.H."/>
            <person name="Cheng J.X."/>
            <person name="Dai P.F."/>
            <person name="Guo W.B."/>
            <person name="Han X.H."/>
            <person name="Huang E.J."/>
            <person name="Li L.F."/>
            <person name="Wei W."/>
            <person name="Gao Y.C."/>
            <person name="Liu J.Z."/>
            <person name="Shao H.Z."/>
            <person name="Wang X."/>
            <person name="Wang C.C."/>
            <person name="Yang T.C."/>
            <person name="Huo Q.B."/>
            <person name="Li W."/>
            <person name="Chen H.Y."/>
            <person name="Chen S.E."/>
            <person name="Zhou L.G."/>
            <person name="Ni X.B."/>
            <person name="Tian J.H."/>
            <person name="Sheng Y."/>
            <person name="Liu T."/>
            <person name="Pan Y.S."/>
            <person name="Xia L.Y."/>
            <person name="Li J."/>
            <person name="Zhao F."/>
            <person name="Cao W.C."/>
        </authorList>
    </citation>
    <scope>NUCLEOTIDE SEQUENCE [LARGE SCALE GENOMIC DNA]</scope>
    <source>
        <strain evidence="1">HaeL-2018</strain>
    </source>
</reference>
<keyword evidence="2" id="KW-1185">Reference proteome</keyword>
<dbReference type="AlphaFoldDB" id="A0A9J6GB49"/>
<organism evidence="1 2">
    <name type="scientific">Haemaphysalis longicornis</name>
    <name type="common">Bush tick</name>
    <dbReference type="NCBI Taxonomy" id="44386"/>
    <lineage>
        <taxon>Eukaryota</taxon>
        <taxon>Metazoa</taxon>
        <taxon>Ecdysozoa</taxon>
        <taxon>Arthropoda</taxon>
        <taxon>Chelicerata</taxon>
        <taxon>Arachnida</taxon>
        <taxon>Acari</taxon>
        <taxon>Parasitiformes</taxon>
        <taxon>Ixodida</taxon>
        <taxon>Ixodoidea</taxon>
        <taxon>Ixodidae</taxon>
        <taxon>Haemaphysalinae</taxon>
        <taxon>Haemaphysalis</taxon>
    </lineage>
</organism>
<comment type="caution">
    <text evidence="1">The sequence shown here is derived from an EMBL/GenBank/DDBJ whole genome shotgun (WGS) entry which is preliminary data.</text>
</comment>
<evidence type="ECO:0000313" key="2">
    <source>
        <dbReference type="Proteomes" id="UP000821853"/>
    </source>
</evidence>